<proteinExistence type="predicted"/>
<dbReference type="InterPro" id="IPR012337">
    <property type="entry name" value="RNaseH-like_sf"/>
</dbReference>
<comment type="caution">
    <text evidence="6">The sequence shown here is derived from an EMBL/GenBank/DDBJ whole genome shotgun (WGS) entry which is preliminary data.</text>
</comment>
<dbReference type="GO" id="GO:0000175">
    <property type="term" value="F:3'-5'-RNA exonuclease activity"/>
    <property type="evidence" value="ECO:0007669"/>
    <property type="project" value="InterPro"/>
</dbReference>
<evidence type="ECO:0000256" key="1">
    <source>
        <dbReference type="ARBA" id="ARBA00022722"/>
    </source>
</evidence>
<feature type="region of interest" description="Disordered" evidence="4">
    <location>
        <begin position="3097"/>
        <end position="3126"/>
    </location>
</feature>
<dbReference type="VEuPathDB" id="TriTrypDB:LDHU3_29.0770"/>
<dbReference type="Pfam" id="PF00929">
    <property type="entry name" value="RNase_T"/>
    <property type="match status" value="1"/>
</dbReference>
<feature type="compositionally biased region" description="Polar residues" evidence="4">
    <location>
        <begin position="555"/>
        <end position="564"/>
    </location>
</feature>
<feature type="compositionally biased region" description="Low complexity" evidence="4">
    <location>
        <begin position="66"/>
        <end position="93"/>
    </location>
</feature>
<dbReference type="InterPro" id="IPR047201">
    <property type="entry name" value="ERI-1_3'hExo-like"/>
</dbReference>
<dbReference type="InterPro" id="IPR036397">
    <property type="entry name" value="RNaseH_sf"/>
</dbReference>
<keyword evidence="2" id="KW-0378">Hydrolase</keyword>
<feature type="compositionally biased region" description="Basic residues" evidence="4">
    <location>
        <begin position="1158"/>
        <end position="1172"/>
    </location>
</feature>
<dbReference type="PANTHER" id="PTHR23044">
    <property type="entry name" value="3'-5' EXONUCLEASE ERI1-RELATED"/>
    <property type="match status" value="1"/>
</dbReference>
<feature type="region of interest" description="Disordered" evidence="4">
    <location>
        <begin position="2841"/>
        <end position="2862"/>
    </location>
</feature>
<feature type="region of interest" description="Disordered" evidence="4">
    <location>
        <begin position="1151"/>
        <end position="1185"/>
    </location>
</feature>
<dbReference type="InterPro" id="IPR013520">
    <property type="entry name" value="Ribonucl_H"/>
</dbReference>
<feature type="region of interest" description="Disordered" evidence="4">
    <location>
        <begin position="2502"/>
        <end position="2768"/>
    </location>
</feature>
<evidence type="ECO:0000313" key="6">
    <source>
        <dbReference type="EMBL" id="TPP52688.1"/>
    </source>
</evidence>
<dbReference type="VEuPathDB" id="TriTrypDB:LdCL_290010200"/>
<feature type="region of interest" description="Disordered" evidence="4">
    <location>
        <begin position="524"/>
        <end position="564"/>
    </location>
</feature>
<dbReference type="Proteomes" id="UP000318447">
    <property type="component" value="Unassembled WGS sequence"/>
</dbReference>
<dbReference type="GO" id="GO:0003676">
    <property type="term" value="F:nucleic acid binding"/>
    <property type="evidence" value="ECO:0007669"/>
    <property type="project" value="InterPro"/>
</dbReference>
<feature type="compositionally biased region" description="Basic and acidic residues" evidence="4">
    <location>
        <begin position="1320"/>
        <end position="1345"/>
    </location>
</feature>
<feature type="compositionally biased region" description="Basic residues" evidence="4">
    <location>
        <begin position="1228"/>
        <end position="1242"/>
    </location>
</feature>
<feature type="compositionally biased region" description="Basic and acidic residues" evidence="4">
    <location>
        <begin position="2703"/>
        <end position="2717"/>
    </location>
</feature>
<dbReference type="PANTHER" id="PTHR23044:SF65">
    <property type="entry name" value="PUTATIVE-RELATED"/>
    <property type="match status" value="1"/>
</dbReference>
<name>A0A504XZX9_LEIDO</name>
<evidence type="ECO:0000259" key="5">
    <source>
        <dbReference type="SMART" id="SM00479"/>
    </source>
</evidence>
<feature type="region of interest" description="Disordered" evidence="4">
    <location>
        <begin position="2241"/>
        <end position="2263"/>
    </location>
</feature>
<feature type="region of interest" description="Disordered" evidence="4">
    <location>
        <begin position="1958"/>
        <end position="1987"/>
    </location>
</feature>
<feature type="region of interest" description="Disordered" evidence="4">
    <location>
        <begin position="1210"/>
        <end position="1447"/>
    </location>
</feature>
<reference evidence="7" key="1">
    <citation type="submission" date="2019-02" db="EMBL/GenBank/DDBJ databases">
        <title>FDA dAtabase for Regulatory Grade micrObial Sequences (FDA-ARGOS): Supporting development and validation of Infectious Disease Dx tests.</title>
        <authorList>
            <person name="Duncan R."/>
            <person name="Fisher C."/>
            <person name="Tallon L."/>
            <person name="Sadzewicz L."/>
            <person name="Sengamalay N."/>
            <person name="Ott S."/>
            <person name="Godinez A."/>
            <person name="Nagaraj S."/>
            <person name="Vavikolanu K."/>
            <person name="Nadendla S."/>
            <person name="Aluvathingal J."/>
            <person name="Sichtig H."/>
        </authorList>
    </citation>
    <scope>NUCLEOTIDE SEQUENCE [LARGE SCALE GENOMIC DNA]</scope>
    <source>
        <strain evidence="7">FDAARGOS_361</strain>
    </source>
</reference>
<feature type="compositionally biased region" description="Low complexity" evidence="4">
    <location>
        <begin position="1293"/>
        <end position="1307"/>
    </location>
</feature>
<evidence type="ECO:0000313" key="7">
    <source>
        <dbReference type="Proteomes" id="UP000318447"/>
    </source>
</evidence>
<dbReference type="VEuPathDB" id="TriTrypDB:LdBPK_290540.1"/>
<evidence type="ECO:0000256" key="2">
    <source>
        <dbReference type="ARBA" id="ARBA00022801"/>
    </source>
</evidence>
<protein>
    <submittedName>
        <fullName evidence="6">Exonuclease family protein</fullName>
    </submittedName>
</protein>
<feature type="compositionally biased region" description="Polar residues" evidence="4">
    <location>
        <begin position="2241"/>
        <end position="2254"/>
    </location>
</feature>
<feature type="compositionally biased region" description="Polar residues" evidence="4">
    <location>
        <begin position="1402"/>
        <end position="1415"/>
    </location>
</feature>
<dbReference type="Gene3D" id="3.30.420.10">
    <property type="entry name" value="Ribonuclease H-like superfamily/Ribonuclease H"/>
    <property type="match status" value="1"/>
</dbReference>
<feature type="compositionally biased region" description="Polar residues" evidence="4">
    <location>
        <begin position="797"/>
        <end position="810"/>
    </location>
</feature>
<feature type="region of interest" description="Disordered" evidence="4">
    <location>
        <begin position="2781"/>
        <end position="2819"/>
    </location>
</feature>
<dbReference type="CDD" id="cd06133">
    <property type="entry name" value="ERI-1_3'hExo_like"/>
    <property type="match status" value="1"/>
</dbReference>
<organism evidence="6 7">
    <name type="scientific">Leishmania donovani</name>
    <dbReference type="NCBI Taxonomy" id="5661"/>
    <lineage>
        <taxon>Eukaryota</taxon>
        <taxon>Discoba</taxon>
        <taxon>Euglenozoa</taxon>
        <taxon>Kinetoplastea</taxon>
        <taxon>Metakinetoplastina</taxon>
        <taxon>Trypanosomatida</taxon>
        <taxon>Trypanosomatidae</taxon>
        <taxon>Leishmaniinae</taxon>
        <taxon>Leishmania</taxon>
    </lineage>
</organism>
<dbReference type="InterPro" id="IPR051274">
    <property type="entry name" value="3-5_Exoribonuclease"/>
</dbReference>
<dbReference type="VEuPathDB" id="TriTrypDB:LdCL_290010300"/>
<feature type="region of interest" description="Disordered" evidence="4">
    <location>
        <begin position="2378"/>
        <end position="2409"/>
    </location>
</feature>
<feature type="region of interest" description="Disordered" evidence="4">
    <location>
        <begin position="1617"/>
        <end position="1643"/>
    </location>
</feature>
<evidence type="ECO:0000256" key="4">
    <source>
        <dbReference type="SAM" id="MobiDB-lite"/>
    </source>
</evidence>
<keyword evidence="3 6" id="KW-0269">Exonuclease</keyword>
<feature type="region of interest" description="Disordered" evidence="4">
    <location>
        <begin position="153"/>
        <end position="208"/>
    </location>
</feature>
<dbReference type="VEuPathDB" id="TriTrypDB:LdBPK_290550.1"/>
<feature type="compositionally biased region" description="Basic and acidic residues" evidence="4">
    <location>
        <begin position="526"/>
        <end position="541"/>
    </location>
</feature>
<gene>
    <name evidence="6" type="ORF">CGC21_27815</name>
</gene>
<feature type="compositionally biased region" description="Basic and acidic residues" evidence="4">
    <location>
        <begin position="2616"/>
        <end position="2637"/>
    </location>
</feature>
<feature type="region of interest" description="Disordered" evidence="4">
    <location>
        <begin position="743"/>
        <end position="812"/>
    </location>
</feature>
<feature type="compositionally biased region" description="Low complexity" evidence="4">
    <location>
        <begin position="978"/>
        <end position="991"/>
    </location>
</feature>
<feature type="region of interest" description="Disordered" evidence="4">
    <location>
        <begin position="965"/>
        <end position="1038"/>
    </location>
</feature>
<feature type="compositionally biased region" description="Polar residues" evidence="4">
    <location>
        <begin position="1967"/>
        <end position="1981"/>
    </location>
</feature>
<feature type="region of interest" description="Disordered" evidence="4">
    <location>
        <begin position="2076"/>
        <end position="2117"/>
    </location>
</feature>
<feature type="domain" description="Exonuclease" evidence="5">
    <location>
        <begin position="222"/>
        <end position="445"/>
    </location>
</feature>
<keyword evidence="1" id="KW-0540">Nuclease</keyword>
<feature type="compositionally biased region" description="Low complexity" evidence="4">
    <location>
        <begin position="2552"/>
        <end position="2576"/>
    </location>
</feature>
<accession>A0A504XZX9</accession>
<dbReference type="SMART" id="SM00479">
    <property type="entry name" value="EXOIII"/>
    <property type="match status" value="1"/>
</dbReference>
<evidence type="ECO:0000256" key="3">
    <source>
        <dbReference type="ARBA" id="ARBA00022839"/>
    </source>
</evidence>
<dbReference type="SUPFAM" id="SSF53098">
    <property type="entry name" value="Ribonuclease H-like"/>
    <property type="match status" value="1"/>
</dbReference>
<dbReference type="VEuPathDB" id="TriTrypDB:LDHU3_29.0780"/>
<feature type="region of interest" description="Disordered" evidence="4">
    <location>
        <begin position="1789"/>
        <end position="1833"/>
    </location>
</feature>
<feature type="compositionally biased region" description="Low complexity" evidence="4">
    <location>
        <begin position="2749"/>
        <end position="2766"/>
    </location>
</feature>
<feature type="compositionally biased region" description="Basic and acidic residues" evidence="4">
    <location>
        <begin position="1258"/>
        <end position="1271"/>
    </location>
</feature>
<sequence length="3265" mass="343517">MGRIRSLAKELRQLELQKQTASPPPPRAASGDDVLDDATRSATSSRKPEAPSCSSSPRVGDILTNAAHAATTAEAEAVPSSSPASSTGAAAEPQPTSAFPLPRLSSSSRDGAHDRSRNSLYSLGGSRFDILMGGSHGDGGACRKSQVRKATKACASGGGKNGAATTTATQEPQLRGDAEGSSLLENGEDGEAATNPAPPLGTSSGIPTRPPFKRLLAQPFSHVLVCDFEATCASGSVHYPHEIIEFPVVVLDTATLRIVAEFHRYVRPLRNPKLTAFCTELTGITQEMVDVADPLPTVVAQFQDWLKTEVYPLCRMWARHYGPNRLSHNLKSEQRRFVYDEHTDAAKANTSAEAMICMATDGPWDMRRFMHECSVLRDGVDFPPVCYRYINVRHSYSDHFKCRQAKLTHMLKKMSMSFEGRRHSGIDDTRNIARVLAELFARGYRVHHVSTIKYAHRGDAFLESDRAAQELLSEFGETDETHTSKHATMYRRESSERLCGTAFDSHAASPYHTDTSLPHHVYSETWESHESRGQGQRRCEEEVSIQRGEEEDTSRLASTQSYGEGSSMSAATFARSGGAAPASAQVEGSVYTPHRTSPHVSVALPSSVGSSIRLPASPAGCLRPSSSIARDAASNPTAAAAGGGRATTSHPLPVVLDVKVIETDVVDPPFPSEIQCRICGLSVLRSDWEAHQATTLHQRRLRECATACGSCSSSSSRPLTVVVQGSSTSQPAAAAGFRGLRAPVTSRDAQKASSSVTPSARALALSRENPQERSQAAAAVERRPSCRPYPSRRELDSASSDTASPISPTPSFVLPPVSPPRFSAASSASAAACPASLLVKTRGSDEAAAAVRCVEFPEEEQERRRVRKLEKQLSSCLSRHEHKVLAACMRRWYEAMFTKATAPITDSDRPKRGGGTVVVAGAPCSPGGCTGTSLSPETVRAHRIAVNSPSPPPVSEMARDNVDSAPYEQGVSSAPLNSTSPAVSAAATGAAFRSHDQDNRSRDVAEERADEGDGGSLARRSNTQQPASPSGSMPHCGEDMQMNRLAAVGVKCAASRVVDANPIHTEHAGVLMTRGEAVSPPTPFFTTCVKSYARVHVTADGYVSPAEAHRGSRGGSAESEAQDLEVMQTKVSWVVRPASRPSAARRVEAAWGQARGKGAGRHGGSRAQLHHAAKGERGTVSGGRPHLLQPHLAAPSNVAGYGRYADDDGGVGAHAVGDAAASEEPPAPRRRRHRKKHHHSGKTKAEEWRSMSRKKRRGDSGDERAEADCASRRTQTPYEEEAHASAVHQPPHSADASATETTSAVSAILYPGDKGGGCDSVERTGEERHRRKGTGDRREGRRESGRPYSSGSAAKAATPIPSGEADTSTVEDEGALREPSPLASEAAGRRHAVSARLAVPQCNRSSTLDEASPRQSSHAPPPKAAASKRDPFSHAGALKGDHATAASPSSSIALTGALGERSSSLSSSSFSSPSSLSYSIGSDSDMAELVARLSPSTQQRAWQLLRPGSAASLLAHSVDVPKAPACVSDTQQHHELDLAATIMSATQTLTNAFIAGQGNPAAQTEEEEQVRLGHLPAFPLSALASLTPQDVRSRGAATATMPMADILSGVLTGVPGGDSGHAAASETGEQSAAHGSNHHLYRSHPRGANAAVRLPKTLLALHVMSAGAASSSVVAPPVDKLDGRVSDCDGDAAQPPREPSVPFVVNQASAEVGLLLPSSSGHPYDLGGPMCCGSGRGGRGCAGPHPFLGAALVGRESGDDNEEISVAGLPSTERYDDVYLAYAHGAATSSTHGVDEGRAQQSSGAPEEHAAVGQSGNADDVLSPSSMPPTGLGILQVSRRPSRALSTAVNERVTGAPVGASSAVQLPPSSFSTHALVESGVAQSPDEGLSLHAVEVAQRHSATANAAAGPARDLHDVHNEGAAAERRSMLAPAGAVAAVADEGRRLVGGVAPTAVYTSHAEAERAPSSLSSATGSEPTATRTGAGALVPFRTTRPLHKAVSDGPGAVLPSTNRLLAASSFAFSRGGMRAANPADAIVPSSAPAQLHLDRLRGPMWNMDQASERRLLSLDQHTDTVTPTTSAAIESGGDASSWPLRPADGKHVGKTASDTPHRGLHPTTASEAAGFSAVWRDAAGASGTALVRMTEPLNTPPYTTVVPCSRADGAGGFLYDLPSLKIPVLRARGDRDGFDEGLSRRARDRQLRGTHLSRGATAQAAVVTGSGNVPLLMPYALLPAAECIESSPETLAQPQQSTMDNHPPRPSRLPRLRDVEACICNLAGDAVTRSPTQHPEAAEASALSGALAPASAGTAHTVSYLPHGVMPTTHPYCYATLKGAADGEPGTKRDDRIAESESVVTALRSTLAARTSLGAGLEDSALNHASASSTAVTPLHRVPRHGRERPQAEDTGATAAQQAHLPLLYALEAAPQQGHAGADCRDVLYVVQEAGKRPPSGAHPSHPYRVALPSAPVVPSTFGHEALTRGKDHCGQPAAPCSVDMARAARQHRSHRCGSSSTPHIRDGASDENAALSRHPHRRPGERERARGHRHCCRRMPSASVLSTPSSSSRSIGSGSSMSSGGDIEVASADSPRRGRAAAWVSVPPSTAEDVARGPDSGDVPGEGKEEVGAPERSRSDDAEHSVEAPPRQPMVSIEAWRGERSAQPPSDLEWGPAAEHSGPARANAYAPEISRPSANAKAGIGASSYDPGRGEADDDKGARSVDSHQPPELAGSRRFTEQESPAGNEDGTLLSRVSPAAAPAGSASGKHAPGAQSPCSGAHGLAYVSSAKLGRPRRPSADTAATGMARGKDTADGEPAPPQHGDLLHRDSTTRFHRVSSAELPNVLAGEVRWRTSPEPSQNPSGSTRRPLYVVHNPASSACAITGRQARRAWTITNPTNSLGCGRLNPYCSSCRAKYNLMFVDPQMRPVQWPSAQCAELDQMGDCRIHSGYIFGGGDTESKRDAMLVQQRLRSKRMAAWPELPHSGRDHLIVHEEDLDGPLRQFAPPPQGHFVRIAYAEDMRLPVGPALRRRAALLAASARRSFAFSPSSAAFSQLPRHPFPGDASGDALRFITSPAGERLNDCPPASSVPWYPSTIRSGTCSYDSYLRNPTRDRSSPHNQRKRCSSCNTKDAGSASITQLDKFADVTVAESRQPPPHSYPALETVGVAKRLAVTDAGATASVSAATSGMAAEPASVAALRQEERRIKKALKQLLWRDLPQQRGTVEWENYLRSLSEGLRQQPGLALSLAPPLPAQVVETVQASLTDSAAKS</sequence>
<feature type="compositionally biased region" description="Basic and acidic residues" evidence="4">
    <location>
        <begin position="993"/>
        <end position="1007"/>
    </location>
</feature>
<feature type="compositionally biased region" description="Polar residues" evidence="4">
    <location>
        <begin position="1019"/>
        <end position="1031"/>
    </location>
</feature>
<feature type="region of interest" description="Disordered" evidence="4">
    <location>
        <begin position="1"/>
        <end position="118"/>
    </location>
</feature>
<feature type="compositionally biased region" description="Polar residues" evidence="4">
    <location>
        <begin position="2849"/>
        <end position="2859"/>
    </location>
</feature>
<dbReference type="EMBL" id="RHLC01000014">
    <property type="protein sequence ID" value="TPP52688.1"/>
    <property type="molecule type" value="Genomic_DNA"/>
</dbReference>